<keyword evidence="1" id="KW-0732">Signal</keyword>
<dbReference type="EMBL" id="LMWN01000012">
    <property type="protein sequence ID" value="KUN07458.1"/>
    <property type="molecule type" value="Genomic_DNA"/>
</dbReference>
<comment type="caution">
    <text evidence="2">The sequence shown here is derived from an EMBL/GenBank/DDBJ whole genome shotgun (WGS) entry which is preliminary data.</text>
</comment>
<keyword evidence="3" id="KW-1185">Reference proteome</keyword>
<dbReference type="Proteomes" id="UP000053127">
    <property type="component" value="Unassembled WGS sequence"/>
</dbReference>
<accession>A0A101P9M3</accession>
<sequence>MWTRAAGAGTAGIALAVAVSGSAHAAADPEYAGCTTTGASAIVRDIQLTASPSGKHDVHFEISDTAKDGRNARVRYLTQMGNGKTRYWNWHANTGGPGTIVVNTTAQDNDNGIFGVGIQVARANGDTILNSCTDWAYKSA</sequence>
<protein>
    <recommendedName>
        <fullName evidence="4">Secreted protein</fullName>
    </recommendedName>
</protein>
<gene>
    <name evidence="2" type="ORF">AQI95_10550</name>
</gene>
<evidence type="ECO:0000313" key="3">
    <source>
        <dbReference type="Proteomes" id="UP000053127"/>
    </source>
</evidence>
<evidence type="ECO:0000313" key="2">
    <source>
        <dbReference type="EMBL" id="KUN07458.1"/>
    </source>
</evidence>
<evidence type="ECO:0000256" key="1">
    <source>
        <dbReference type="SAM" id="SignalP"/>
    </source>
</evidence>
<evidence type="ECO:0008006" key="4">
    <source>
        <dbReference type="Google" id="ProtNLM"/>
    </source>
</evidence>
<proteinExistence type="predicted"/>
<dbReference type="AlphaFoldDB" id="A0A101P9M3"/>
<reference evidence="2 3" key="1">
    <citation type="submission" date="2015-10" db="EMBL/GenBank/DDBJ databases">
        <title>Draft genome sequence of Streptomyces yokosukanensis DSM 40224, type strain for the species Streptomyces yokosukanensis.</title>
        <authorList>
            <person name="Ruckert C."/>
            <person name="Winkler A."/>
            <person name="Kalinowski J."/>
            <person name="Kampfer P."/>
            <person name="Glaeser S."/>
        </authorList>
    </citation>
    <scope>NUCLEOTIDE SEQUENCE [LARGE SCALE GENOMIC DNA]</scope>
    <source>
        <strain evidence="2 3">DSM 40224</strain>
    </source>
</reference>
<feature type="chain" id="PRO_5007102432" description="Secreted protein" evidence="1">
    <location>
        <begin position="26"/>
        <end position="140"/>
    </location>
</feature>
<feature type="signal peptide" evidence="1">
    <location>
        <begin position="1"/>
        <end position="25"/>
    </location>
</feature>
<organism evidence="2 3">
    <name type="scientific">Streptomyces yokosukanensis</name>
    <dbReference type="NCBI Taxonomy" id="67386"/>
    <lineage>
        <taxon>Bacteria</taxon>
        <taxon>Bacillati</taxon>
        <taxon>Actinomycetota</taxon>
        <taxon>Actinomycetes</taxon>
        <taxon>Kitasatosporales</taxon>
        <taxon>Streptomycetaceae</taxon>
        <taxon>Streptomyces</taxon>
    </lineage>
</organism>
<dbReference type="STRING" id="67386.AQI95_10550"/>
<name>A0A101P9M3_9ACTN</name>